<gene>
    <name evidence="2" type="ORF">NEIMUCOT_05816</name>
</gene>
<accession>D2ZYV2</accession>
<evidence type="ECO:0000313" key="2">
    <source>
        <dbReference type="EMBL" id="EFC87743.1"/>
    </source>
</evidence>
<dbReference type="EMBL" id="ACDX02000015">
    <property type="protein sequence ID" value="EFC87743.1"/>
    <property type="molecule type" value="Genomic_DNA"/>
</dbReference>
<feature type="transmembrane region" description="Helical" evidence="1">
    <location>
        <begin position="31"/>
        <end position="50"/>
    </location>
</feature>
<protein>
    <submittedName>
        <fullName evidence="2">Uncharacterized protein</fullName>
    </submittedName>
</protein>
<dbReference type="Proteomes" id="UP000003344">
    <property type="component" value="Unassembled WGS sequence"/>
</dbReference>
<comment type="caution">
    <text evidence="2">The sequence shown here is derived from an EMBL/GenBank/DDBJ whole genome shotgun (WGS) entry which is preliminary data.</text>
</comment>
<evidence type="ECO:0000256" key="1">
    <source>
        <dbReference type="SAM" id="Phobius"/>
    </source>
</evidence>
<dbReference type="AlphaFoldDB" id="D2ZYV2"/>
<proteinExistence type="predicted"/>
<organism evidence="2 3">
    <name type="scientific">Neisseria mucosa (strain ATCC 25996 / DSM 4631 / NCTC 10774 / M26)</name>
    <dbReference type="NCBI Taxonomy" id="546266"/>
    <lineage>
        <taxon>Bacteria</taxon>
        <taxon>Pseudomonadati</taxon>
        <taxon>Pseudomonadota</taxon>
        <taxon>Betaproteobacteria</taxon>
        <taxon>Neisseriales</taxon>
        <taxon>Neisseriaceae</taxon>
        <taxon>Neisseria</taxon>
    </lineage>
</organism>
<sequence>MMRSSERGCIGEFYSKWDLERYSRFVRKRRFLLMGFYAGKLWFYQEWLLFE</sequence>
<reference evidence="2 3" key="1">
    <citation type="submission" date="2009-10" db="EMBL/GenBank/DDBJ databases">
        <authorList>
            <person name="Weinstock G."/>
            <person name="Sodergren E."/>
            <person name="Clifton S."/>
            <person name="Fulton L."/>
            <person name="Fulton B."/>
            <person name="Courtney L."/>
            <person name="Fronick C."/>
            <person name="Harrison M."/>
            <person name="Strong C."/>
            <person name="Farmer C."/>
            <person name="Delahaunty K."/>
            <person name="Markovic C."/>
            <person name="Hall O."/>
            <person name="Minx P."/>
            <person name="Tomlinson C."/>
            <person name="Mitreva M."/>
            <person name="Nelson J."/>
            <person name="Hou S."/>
            <person name="Wollam A."/>
            <person name="Pepin K.H."/>
            <person name="Johnson M."/>
            <person name="Bhonagiri V."/>
            <person name="Nash W.E."/>
            <person name="Warren W."/>
            <person name="Chinwalla A."/>
            <person name="Mardis E.R."/>
            <person name="Wilson R.K."/>
        </authorList>
    </citation>
    <scope>NUCLEOTIDE SEQUENCE [LARGE SCALE GENOMIC DNA]</scope>
    <source>
        <strain evidence="3">ATCC 25996 / DSM 4631 / NCTC 10774 / M26</strain>
    </source>
</reference>
<name>D2ZYV2_NEIM2</name>
<dbReference type="STRING" id="546266.NEIMUCOT_05816"/>
<keyword evidence="1" id="KW-0472">Membrane</keyword>
<keyword evidence="1" id="KW-0812">Transmembrane</keyword>
<evidence type="ECO:0000313" key="3">
    <source>
        <dbReference type="Proteomes" id="UP000003344"/>
    </source>
</evidence>
<keyword evidence="1" id="KW-1133">Transmembrane helix</keyword>